<proteinExistence type="predicted"/>
<keyword evidence="2" id="KW-1185">Reference proteome</keyword>
<dbReference type="InParanoid" id="A0A0C3D502"/>
<evidence type="ECO:0000313" key="1">
    <source>
        <dbReference type="EMBL" id="KIM51146.1"/>
    </source>
</evidence>
<accession>A0A0C3D502</accession>
<dbReference type="EMBL" id="KN822281">
    <property type="protein sequence ID" value="KIM51146.1"/>
    <property type="molecule type" value="Genomic_DNA"/>
</dbReference>
<organism evidence="1 2">
    <name type="scientific">Scleroderma citrinum Foug A</name>
    <dbReference type="NCBI Taxonomy" id="1036808"/>
    <lineage>
        <taxon>Eukaryota</taxon>
        <taxon>Fungi</taxon>
        <taxon>Dikarya</taxon>
        <taxon>Basidiomycota</taxon>
        <taxon>Agaricomycotina</taxon>
        <taxon>Agaricomycetes</taxon>
        <taxon>Agaricomycetidae</taxon>
        <taxon>Boletales</taxon>
        <taxon>Sclerodermatineae</taxon>
        <taxon>Sclerodermataceae</taxon>
        <taxon>Scleroderma</taxon>
    </lineage>
</organism>
<reference evidence="2" key="2">
    <citation type="submission" date="2015-01" db="EMBL/GenBank/DDBJ databases">
        <title>Evolutionary Origins and Diversification of the Mycorrhizal Mutualists.</title>
        <authorList>
            <consortium name="DOE Joint Genome Institute"/>
            <consortium name="Mycorrhizal Genomics Consortium"/>
            <person name="Kohler A."/>
            <person name="Kuo A."/>
            <person name="Nagy L.G."/>
            <person name="Floudas D."/>
            <person name="Copeland A."/>
            <person name="Barry K.W."/>
            <person name="Cichocki N."/>
            <person name="Veneault-Fourrey C."/>
            <person name="LaButti K."/>
            <person name="Lindquist E.A."/>
            <person name="Lipzen A."/>
            <person name="Lundell T."/>
            <person name="Morin E."/>
            <person name="Murat C."/>
            <person name="Riley R."/>
            <person name="Ohm R."/>
            <person name="Sun H."/>
            <person name="Tunlid A."/>
            <person name="Henrissat B."/>
            <person name="Grigoriev I.V."/>
            <person name="Hibbett D.S."/>
            <person name="Martin F."/>
        </authorList>
    </citation>
    <scope>NUCLEOTIDE SEQUENCE [LARGE SCALE GENOMIC DNA]</scope>
    <source>
        <strain evidence="2">Foug A</strain>
    </source>
</reference>
<dbReference type="HOGENOM" id="CLU_147560_0_0_1"/>
<protein>
    <submittedName>
        <fullName evidence="1">Uncharacterized protein</fullName>
    </submittedName>
</protein>
<dbReference type="Proteomes" id="UP000053989">
    <property type="component" value="Unassembled WGS sequence"/>
</dbReference>
<gene>
    <name evidence="1" type="ORF">SCLCIDRAFT_669348</name>
</gene>
<name>A0A0C3D502_9AGAM</name>
<dbReference type="AlphaFoldDB" id="A0A0C3D502"/>
<evidence type="ECO:0000313" key="2">
    <source>
        <dbReference type="Proteomes" id="UP000053989"/>
    </source>
</evidence>
<reference evidence="1 2" key="1">
    <citation type="submission" date="2014-04" db="EMBL/GenBank/DDBJ databases">
        <authorList>
            <consortium name="DOE Joint Genome Institute"/>
            <person name="Kuo A."/>
            <person name="Kohler A."/>
            <person name="Nagy L.G."/>
            <person name="Floudas D."/>
            <person name="Copeland A."/>
            <person name="Barry K.W."/>
            <person name="Cichocki N."/>
            <person name="Veneault-Fourrey C."/>
            <person name="LaButti K."/>
            <person name="Lindquist E.A."/>
            <person name="Lipzen A."/>
            <person name="Lundell T."/>
            <person name="Morin E."/>
            <person name="Murat C."/>
            <person name="Sun H."/>
            <person name="Tunlid A."/>
            <person name="Henrissat B."/>
            <person name="Grigoriev I.V."/>
            <person name="Hibbett D.S."/>
            <person name="Martin F."/>
            <person name="Nordberg H.P."/>
            <person name="Cantor M.N."/>
            <person name="Hua S.X."/>
        </authorList>
    </citation>
    <scope>NUCLEOTIDE SEQUENCE [LARGE SCALE GENOMIC DNA]</scope>
    <source>
        <strain evidence="1 2">Foug A</strain>
    </source>
</reference>
<sequence length="100" mass="11137">MLYKGVVVFELDCMILVTRYLSVRRVESEANNDLRSSLLGSDNISGLCKKKKPGFVQSWAITRSIENGLGYLGVMSTFKASESMSAKRFPSQQNPLKSVQ</sequence>